<protein>
    <submittedName>
        <fullName evidence="1">Uncharacterized protein</fullName>
    </submittedName>
</protein>
<sequence length="92" mass="10090">MHLLRRNHEFEYRSLSGADRPGLADLYSDAAATRAVLVLRNVPSGEAARALSALNHSWLPYLLRAETTLMVLNLRPRVNGGKARAVVLPLSA</sequence>
<proteinExistence type="predicted"/>
<organism evidence="1 2">
    <name type="scientific">Deinococcus radiotolerans</name>
    <dbReference type="NCBI Taxonomy" id="1309407"/>
    <lineage>
        <taxon>Bacteria</taxon>
        <taxon>Thermotogati</taxon>
        <taxon>Deinococcota</taxon>
        <taxon>Deinococci</taxon>
        <taxon>Deinococcales</taxon>
        <taxon>Deinococcaceae</taxon>
        <taxon>Deinococcus</taxon>
    </lineage>
</organism>
<keyword evidence="2" id="KW-1185">Reference proteome</keyword>
<evidence type="ECO:0000313" key="1">
    <source>
        <dbReference type="EMBL" id="GGL07231.1"/>
    </source>
</evidence>
<name>A0ABQ2FLM7_9DEIO</name>
<comment type="caution">
    <text evidence="1">The sequence shown here is derived from an EMBL/GenBank/DDBJ whole genome shotgun (WGS) entry which is preliminary data.</text>
</comment>
<evidence type="ECO:0000313" key="2">
    <source>
        <dbReference type="Proteomes" id="UP000604341"/>
    </source>
</evidence>
<gene>
    <name evidence="1" type="ORF">GCM10010844_27540</name>
</gene>
<accession>A0ABQ2FLM7</accession>
<dbReference type="EMBL" id="BMPE01000008">
    <property type="protein sequence ID" value="GGL07231.1"/>
    <property type="molecule type" value="Genomic_DNA"/>
</dbReference>
<dbReference type="RefSeq" id="WP_189069577.1">
    <property type="nucleotide sequence ID" value="NZ_BMPE01000008.1"/>
</dbReference>
<reference evidence="2" key="1">
    <citation type="journal article" date="2019" name="Int. J. Syst. Evol. Microbiol.">
        <title>The Global Catalogue of Microorganisms (GCM) 10K type strain sequencing project: providing services to taxonomists for standard genome sequencing and annotation.</title>
        <authorList>
            <consortium name="The Broad Institute Genomics Platform"/>
            <consortium name="The Broad Institute Genome Sequencing Center for Infectious Disease"/>
            <person name="Wu L."/>
            <person name="Ma J."/>
        </authorList>
    </citation>
    <scope>NUCLEOTIDE SEQUENCE [LARGE SCALE GENOMIC DNA]</scope>
    <source>
        <strain evidence="2">JCM 19173</strain>
    </source>
</reference>
<dbReference type="Proteomes" id="UP000604341">
    <property type="component" value="Unassembled WGS sequence"/>
</dbReference>